<feature type="transmembrane region" description="Helical" evidence="1">
    <location>
        <begin position="199"/>
        <end position="223"/>
    </location>
</feature>
<sequence>MKVFSKNKLLGFCRFCIVLVMLLICAGNVTNSVLLKYGFRDTQRAERYEETFSLVGMMNGTAPRPYVYRSTLAKVAKRGAEAIAPPVRDKLYRSISKYDSLRHAYFDGVPDALWTPVVAITYHLMYLATVLATIFILLIVYRLARLHDYRFGAALTFMAAFSFVYPLTFQQGGDFYDFPEMLGAFGAMYFVLKRRMILCTVFVALASFNKETFFLVPIALFFLHDKSVALNRRVGWLLLQLACCVIGRQYAMSGYAHNAGGFVEVHILDNLRFWIKPGSYFSFYNLVAKGVFTPSLQNLLIAIPLFVFFREAWKSAPRRYRRYFLAAVVPLLPLYACFGFGDEVRGLSLAFPAIALLAVGVAPRFTSIFEPLPEAYQPHRVAKDPAPLAVKLHAAFENETASHARTQT</sequence>
<accession>A0A2U3IC92</accession>
<reference evidence="3" key="1">
    <citation type="submission" date="2018-01" db="EMBL/GenBank/DDBJ databases">
        <authorList>
            <person name="Peeters C."/>
        </authorList>
    </citation>
    <scope>NUCLEOTIDE SEQUENCE [LARGE SCALE GENOMIC DNA]</scope>
</reference>
<dbReference type="AlphaFoldDB" id="A0A2U3IC92"/>
<dbReference type="EMBL" id="OGTP01000023">
    <property type="protein sequence ID" value="SPB17830.1"/>
    <property type="molecule type" value="Genomic_DNA"/>
</dbReference>
<feature type="transmembrane region" description="Helical" evidence="1">
    <location>
        <begin position="12"/>
        <end position="30"/>
    </location>
</feature>
<keyword evidence="1" id="KW-0812">Transmembrane</keyword>
<feature type="transmembrane region" description="Helical" evidence="1">
    <location>
        <begin position="322"/>
        <end position="341"/>
    </location>
</feature>
<keyword evidence="3" id="KW-1185">Reference proteome</keyword>
<evidence type="ECO:0000313" key="2">
    <source>
        <dbReference type="EMBL" id="SPB17830.1"/>
    </source>
</evidence>
<feature type="transmembrane region" description="Helical" evidence="1">
    <location>
        <begin position="124"/>
        <end position="144"/>
    </location>
</feature>
<dbReference type="Proteomes" id="UP000238169">
    <property type="component" value="Unassembled WGS sequence"/>
</dbReference>
<gene>
    <name evidence="2" type="ORF">NOV72_05033</name>
</gene>
<protein>
    <submittedName>
        <fullName evidence="2">Uncharacterized protein</fullName>
    </submittedName>
</protein>
<feature type="transmembrane region" description="Helical" evidence="1">
    <location>
        <begin position="291"/>
        <end position="310"/>
    </location>
</feature>
<feature type="transmembrane region" description="Helical" evidence="1">
    <location>
        <begin position="151"/>
        <end position="169"/>
    </location>
</feature>
<name>A0A2U3IC92_9BURK</name>
<evidence type="ECO:0000256" key="1">
    <source>
        <dbReference type="SAM" id="Phobius"/>
    </source>
</evidence>
<evidence type="ECO:0000313" key="3">
    <source>
        <dbReference type="Proteomes" id="UP000238169"/>
    </source>
</evidence>
<keyword evidence="1" id="KW-0472">Membrane</keyword>
<organism evidence="2 3">
    <name type="scientific">Caballeronia novacaledonica</name>
    <dbReference type="NCBI Taxonomy" id="1544861"/>
    <lineage>
        <taxon>Bacteria</taxon>
        <taxon>Pseudomonadati</taxon>
        <taxon>Pseudomonadota</taxon>
        <taxon>Betaproteobacteria</taxon>
        <taxon>Burkholderiales</taxon>
        <taxon>Burkholderiaceae</taxon>
        <taxon>Caballeronia</taxon>
    </lineage>
</organism>
<keyword evidence="1" id="KW-1133">Transmembrane helix</keyword>
<proteinExistence type="predicted"/>
<feature type="transmembrane region" description="Helical" evidence="1">
    <location>
        <begin position="347"/>
        <end position="365"/>
    </location>
</feature>